<organism evidence="1 2">
    <name type="scientific">Candidatus Uhrbacteria bacterium RIFCSPLOWO2_02_FULL_48_12</name>
    <dbReference type="NCBI Taxonomy" id="1802407"/>
    <lineage>
        <taxon>Bacteria</taxon>
        <taxon>Candidatus Uhriibacteriota</taxon>
    </lineage>
</organism>
<proteinExistence type="predicted"/>
<evidence type="ECO:0000313" key="2">
    <source>
        <dbReference type="Proteomes" id="UP000178723"/>
    </source>
</evidence>
<dbReference type="EMBL" id="MGEP01000057">
    <property type="protein sequence ID" value="OGL85872.1"/>
    <property type="molecule type" value="Genomic_DNA"/>
</dbReference>
<comment type="caution">
    <text evidence="1">The sequence shown here is derived from an EMBL/GenBank/DDBJ whole genome shotgun (WGS) entry which is preliminary data.</text>
</comment>
<dbReference type="STRING" id="1802407.A3I40_00640"/>
<sequence length="70" mass="8030">MKENKKLFLVLQNANSFEENHYMGYIWANNHDDANKEAKIKYPDGYLVAQIQKDDLTVLLGEISESRGIG</sequence>
<dbReference type="AlphaFoldDB" id="A0A1F7V5S8"/>
<gene>
    <name evidence="1" type="ORF">A3I40_00640</name>
</gene>
<protein>
    <submittedName>
        <fullName evidence="1">Uncharacterized protein</fullName>
    </submittedName>
</protein>
<evidence type="ECO:0000313" key="1">
    <source>
        <dbReference type="EMBL" id="OGL85872.1"/>
    </source>
</evidence>
<dbReference type="Proteomes" id="UP000178723">
    <property type="component" value="Unassembled WGS sequence"/>
</dbReference>
<name>A0A1F7V5S8_9BACT</name>
<reference evidence="1 2" key="1">
    <citation type="journal article" date="2016" name="Nat. Commun.">
        <title>Thousands of microbial genomes shed light on interconnected biogeochemical processes in an aquifer system.</title>
        <authorList>
            <person name="Anantharaman K."/>
            <person name="Brown C.T."/>
            <person name="Hug L.A."/>
            <person name="Sharon I."/>
            <person name="Castelle C.J."/>
            <person name="Probst A.J."/>
            <person name="Thomas B.C."/>
            <person name="Singh A."/>
            <person name="Wilkins M.J."/>
            <person name="Karaoz U."/>
            <person name="Brodie E.L."/>
            <person name="Williams K.H."/>
            <person name="Hubbard S.S."/>
            <person name="Banfield J.F."/>
        </authorList>
    </citation>
    <scope>NUCLEOTIDE SEQUENCE [LARGE SCALE GENOMIC DNA]</scope>
</reference>
<accession>A0A1F7V5S8</accession>